<dbReference type="STRING" id="145388.A0A0D2M4L9"/>
<evidence type="ECO:0000256" key="2">
    <source>
        <dbReference type="ARBA" id="ARBA00004760"/>
    </source>
</evidence>
<keyword evidence="8 12" id="KW-0812">Transmembrane</keyword>
<gene>
    <name evidence="13" type="ORF">MNEG_11744</name>
</gene>
<comment type="similarity">
    <text evidence="4">Belongs to the glycosyltransferase 2 family.</text>
</comment>
<proteinExistence type="inferred from homology"/>
<dbReference type="SUPFAM" id="SSF53448">
    <property type="entry name" value="Nucleotide-diphospho-sugar transferases"/>
    <property type="match status" value="1"/>
</dbReference>
<keyword evidence="7" id="KW-0808">Transferase</keyword>
<evidence type="ECO:0000313" key="13">
    <source>
        <dbReference type="EMBL" id="KIY96216.1"/>
    </source>
</evidence>
<evidence type="ECO:0000256" key="3">
    <source>
        <dbReference type="ARBA" id="ARBA00004991"/>
    </source>
</evidence>
<evidence type="ECO:0000313" key="14">
    <source>
        <dbReference type="Proteomes" id="UP000054498"/>
    </source>
</evidence>
<evidence type="ECO:0000256" key="11">
    <source>
        <dbReference type="SAM" id="MobiDB-lite"/>
    </source>
</evidence>
<evidence type="ECO:0000256" key="4">
    <source>
        <dbReference type="ARBA" id="ARBA00006739"/>
    </source>
</evidence>
<organism evidence="13 14">
    <name type="scientific">Monoraphidium neglectum</name>
    <dbReference type="NCBI Taxonomy" id="145388"/>
    <lineage>
        <taxon>Eukaryota</taxon>
        <taxon>Viridiplantae</taxon>
        <taxon>Chlorophyta</taxon>
        <taxon>core chlorophytes</taxon>
        <taxon>Chlorophyceae</taxon>
        <taxon>CS clade</taxon>
        <taxon>Sphaeropleales</taxon>
        <taxon>Selenastraceae</taxon>
        <taxon>Monoraphidium</taxon>
    </lineage>
</organism>
<dbReference type="CDD" id="cd00761">
    <property type="entry name" value="Glyco_tranf_GTA_type"/>
    <property type="match status" value="1"/>
</dbReference>
<dbReference type="InterPro" id="IPR029044">
    <property type="entry name" value="Nucleotide-diphossugar_trans"/>
</dbReference>
<keyword evidence="6" id="KW-0328">Glycosyltransferase</keyword>
<evidence type="ECO:0000256" key="8">
    <source>
        <dbReference type="ARBA" id="ARBA00022692"/>
    </source>
</evidence>
<dbReference type="OrthoDB" id="1483400at2759"/>
<feature type="region of interest" description="Disordered" evidence="11">
    <location>
        <begin position="298"/>
        <end position="331"/>
    </location>
</feature>
<name>A0A0D2M4L9_9CHLO</name>
<keyword evidence="14" id="KW-1185">Reference proteome</keyword>
<dbReference type="GO" id="GO:0008120">
    <property type="term" value="F:ceramide glucosyltransferase activity"/>
    <property type="evidence" value="ECO:0007669"/>
    <property type="project" value="UniProtKB-EC"/>
</dbReference>
<accession>A0A0D2M4L9</accession>
<comment type="pathway">
    <text evidence="3">Sphingolipid metabolism.</text>
</comment>
<dbReference type="Proteomes" id="UP000054498">
    <property type="component" value="Unassembled WGS sequence"/>
</dbReference>
<evidence type="ECO:0000256" key="12">
    <source>
        <dbReference type="SAM" id="Phobius"/>
    </source>
</evidence>
<sequence length="389" mass="41509">MLRGYVLFLDDDVALHPGTIGRLADELEKDPSAFMATGYPFDLVAPGAALPAYAVLVYHLPLSIGFAVSRRAPIVWGGCMMLRARELRGDPRGLLQAWRDGGYSDDLSLAALCTRLDLPVVPHRAALLPQLLGGAVCGSWRGYWNYLRRQLFVLDTYQDDENRRLHYAFLACHSWASFSIACSLPAALLQLACLAGPSAAALLAAACDELVRRSLPLAAAAWARTAAALGIDGGSAVSGLWAAQEAAAALVAAVCRCQGRPLWQAAALWLFVCSVALAQCSLAYMAAESLTLMRALSEEGSGGGGGSRDNSKTSRAEKSRKHSDGGGGGGSAAILRKAGPISWPRLWAGLWVESAVLPLCVLWTLWHDGIEWSGIRYRKRHGKVVVVGD</sequence>
<dbReference type="UniPathway" id="UPA00222"/>
<dbReference type="EMBL" id="KK103106">
    <property type="protein sequence ID" value="KIY96216.1"/>
    <property type="molecule type" value="Genomic_DNA"/>
</dbReference>
<dbReference type="RefSeq" id="XP_013895236.1">
    <property type="nucleotide sequence ID" value="XM_014039782.1"/>
</dbReference>
<evidence type="ECO:0000256" key="10">
    <source>
        <dbReference type="ARBA" id="ARBA00023136"/>
    </source>
</evidence>
<dbReference type="GO" id="GO:0016020">
    <property type="term" value="C:membrane"/>
    <property type="evidence" value="ECO:0007669"/>
    <property type="project" value="UniProtKB-SubCell"/>
</dbReference>
<dbReference type="AlphaFoldDB" id="A0A0D2M4L9"/>
<dbReference type="PANTHER" id="PTHR12726:SF0">
    <property type="entry name" value="CERAMIDE GLUCOSYLTRANSFERASE"/>
    <property type="match status" value="1"/>
</dbReference>
<evidence type="ECO:0000256" key="6">
    <source>
        <dbReference type="ARBA" id="ARBA00022676"/>
    </source>
</evidence>
<dbReference type="EC" id="2.4.1.80" evidence="5"/>
<dbReference type="GO" id="GO:0006679">
    <property type="term" value="P:glucosylceramide biosynthetic process"/>
    <property type="evidence" value="ECO:0007669"/>
    <property type="project" value="TreeGrafter"/>
</dbReference>
<evidence type="ECO:0000256" key="9">
    <source>
        <dbReference type="ARBA" id="ARBA00022989"/>
    </source>
</evidence>
<evidence type="ECO:0000256" key="1">
    <source>
        <dbReference type="ARBA" id="ARBA00004141"/>
    </source>
</evidence>
<dbReference type="GeneID" id="25729037"/>
<protein>
    <recommendedName>
        <fullName evidence="5">ceramide glucosyltransferase</fullName>
        <ecNumber evidence="5">2.4.1.80</ecNumber>
    </recommendedName>
</protein>
<feature type="transmembrane region" description="Helical" evidence="12">
    <location>
        <begin position="266"/>
        <end position="287"/>
    </location>
</feature>
<dbReference type="PANTHER" id="PTHR12726">
    <property type="entry name" value="CERAMIDE GLUCOSYLTRANSFERASE"/>
    <property type="match status" value="1"/>
</dbReference>
<evidence type="ECO:0000256" key="5">
    <source>
        <dbReference type="ARBA" id="ARBA00012699"/>
    </source>
</evidence>
<dbReference type="InterPro" id="IPR025993">
    <property type="entry name" value="Ceramide_glucosylTrfase"/>
</dbReference>
<keyword evidence="9 12" id="KW-1133">Transmembrane helix</keyword>
<keyword evidence="10 12" id="KW-0472">Membrane</keyword>
<dbReference type="KEGG" id="mng:MNEG_11744"/>
<comment type="subcellular location">
    <subcellularLocation>
        <location evidence="1">Membrane</location>
        <topology evidence="1">Multi-pass membrane protein</topology>
    </subcellularLocation>
</comment>
<reference evidence="13 14" key="1">
    <citation type="journal article" date="2013" name="BMC Genomics">
        <title>Reconstruction of the lipid metabolism for the microalga Monoraphidium neglectum from its genome sequence reveals characteristics suitable for biofuel production.</title>
        <authorList>
            <person name="Bogen C."/>
            <person name="Al-Dilaimi A."/>
            <person name="Albersmeier A."/>
            <person name="Wichmann J."/>
            <person name="Grundmann M."/>
            <person name="Rupp O."/>
            <person name="Lauersen K.J."/>
            <person name="Blifernez-Klassen O."/>
            <person name="Kalinowski J."/>
            <person name="Goesmann A."/>
            <person name="Mussgnug J.H."/>
            <person name="Kruse O."/>
        </authorList>
    </citation>
    <scope>NUCLEOTIDE SEQUENCE [LARGE SCALE GENOMIC DNA]</scope>
    <source>
        <strain evidence="13 14">SAG 48.87</strain>
    </source>
</reference>
<comment type="pathway">
    <text evidence="2">Lipid metabolism; sphingolipid metabolism.</text>
</comment>
<evidence type="ECO:0000256" key="7">
    <source>
        <dbReference type="ARBA" id="ARBA00022679"/>
    </source>
</evidence>